<dbReference type="SUPFAM" id="SSF53706">
    <property type="entry name" value="Formate dehydrogenase/DMSO reductase, domains 1-3"/>
    <property type="match status" value="1"/>
</dbReference>
<dbReference type="PANTHER" id="PTHR43598">
    <property type="entry name" value="TUNGSTEN-CONTAINING FORMYLMETHANOFURAN DEHYDROGENASE 2 SUBUNIT B"/>
    <property type="match status" value="1"/>
</dbReference>
<organism evidence="13 14">
    <name type="scientific">Pseudorhodoferax soli</name>
    <dbReference type="NCBI Taxonomy" id="545864"/>
    <lineage>
        <taxon>Bacteria</taxon>
        <taxon>Pseudomonadati</taxon>
        <taxon>Pseudomonadota</taxon>
        <taxon>Betaproteobacteria</taxon>
        <taxon>Burkholderiales</taxon>
        <taxon>Comamonadaceae</taxon>
    </lineage>
</organism>
<dbReference type="Proteomes" id="UP000252884">
    <property type="component" value="Unassembled WGS sequence"/>
</dbReference>
<dbReference type="EMBL" id="QPJK01000009">
    <property type="protein sequence ID" value="RCW67454.1"/>
    <property type="molecule type" value="Genomic_DNA"/>
</dbReference>
<dbReference type="InterPro" id="IPR006657">
    <property type="entry name" value="MoPterin_dinucl-bd_dom"/>
</dbReference>
<dbReference type="InterPro" id="IPR006656">
    <property type="entry name" value="Mopterin_OxRdtase"/>
</dbReference>
<dbReference type="SUPFAM" id="SSF50692">
    <property type="entry name" value="ADC-like"/>
    <property type="match status" value="1"/>
</dbReference>
<gene>
    <name evidence="13" type="ORF">DES41_109177</name>
</gene>
<evidence type="ECO:0000313" key="14">
    <source>
        <dbReference type="Proteomes" id="UP000252884"/>
    </source>
</evidence>
<comment type="cofactor">
    <cofactor evidence="2">
        <name>[4Fe-4S] cluster</name>
        <dbReference type="ChEBI" id="CHEBI:49883"/>
    </cofactor>
</comment>
<name>A0A368XN54_9BURK</name>
<dbReference type="GO" id="GO:0051539">
    <property type="term" value="F:4 iron, 4 sulfur cluster binding"/>
    <property type="evidence" value="ECO:0007669"/>
    <property type="project" value="UniProtKB-KW"/>
</dbReference>
<dbReference type="Gene3D" id="2.20.25.90">
    <property type="entry name" value="ADC-like domains"/>
    <property type="match status" value="1"/>
</dbReference>
<dbReference type="FunFam" id="2.20.25.90:FF:000006">
    <property type="entry name" value="Formate dehydrogenase alpha subunit"/>
    <property type="match status" value="1"/>
</dbReference>
<protein>
    <submittedName>
        <fullName evidence="13">Formate dehydrogenase major subunit</fullName>
    </submittedName>
</protein>
<dbReference type="Pfam" id="PF00384">
    <property type="entry name" value="Molybdopterin"/>
    <property type="match status" value="1"/>
</dbReference>
<dbReference type="AlphaFoldDB" id="A0A368XN54"/>
<evidence type="ECO:0000256" key="9">
    <source>
        <dbReference type="ARBA" id="ARBA00023002"/>
    </source>
</evidence>
<comment type="similarity">
    <text evidence="4">Belongs to the prokaryotic molybdopterin-containing oxidoreductase family.</text>
</comment>
<comment type="subcellular location">
    <subcellularLocation>
        <location evidence="3">Cell envelope</location>
    </subcellularLocation>
</comment>
<dbReference type="InterPro" id="IPR006311">
    <property type="entry name" value="TAT_signal"/>
</dbReference>
<dbReference type="GO" id="GO:0009055">
    <property type="term" value="F:electron transfer activity"/>
    <property type="evidence" value="ECO:0007669"/>
    <property type="project" value="TreeGrafter"/>
</dbReference>
<dbReference type="PANTHER" id="PTHR43598:SF1">
    <property type="entry name" value="FORMATE DEHYDROGENASE-O MAJOR SUBUNIT"/>
    <property type="match status" value="1"/>
</dbReference>
<dbReference type="FunFam" id="3.40.228.10:FF:000002">
    <property type="entry name" value="Formate dehydrogenase subunit alpha"/>
    <property type="match status" value="1"/>
</dbReference>
<comment type="cofactor">
    <cofactor evidence="1">
        <name>Mo-bis(molybdopterin guanine dinucleotide)</name>
        <dbReference type="ChEBI" id="CHEBI:60539"/>
    </cofactor>
</comment>
<accession>A0A368XN54</accession>
<dbReference type="PROSITE" id="PS51669">
    <property type="entry name" value="4FE4S_MOW_BIS_MGD"/>
    <property type="match status" value="1"/>
</dbReference>
<dbReference type="InterPro" id="IPR006963">
    <property type="entry name" value="Mopterin_OxRdtase_4Fe-4S_dom"/>
</dbReference>
<dbReference type="GO" id="GO:0016491">
    <property type="term" value="F:oxidoreductase activity"/>
    <property type="evidence" value="ECO:0007669"/>
    <property type="project" value="UniProtKB-KW"/>
</dbReference>
<dbReference type="CDD" id="cd02792">
    <property type="entry name" value="MopB_CT_Formate-Dh-Na-like"/>
    <property type="match status" value="1"/>
</dbReference>
<comment type="caution">
    <text evidence="13">The sequence shown here is derived from an EMBL/GenBank/DDBJ whole genome shotgun (WGS) entry which is preliminary data.</text>
</comment>
<dbReference type="GO" id="GO:0009061">
    <property type="term" value="P:anaerobic respiration"/>
    <property type="evidence" value="ECO:0007669"/>
    <property type="project" value="TreeGrafter"/>
</dbReference>
<dbReference type="Pfam" id="PF04879">
    <property type="entry name" value="Molybdop_Fe4S4"/>
    <property type="match status" value="1"/>
</dbReference>
<dbReference type="GO" id="GO:0030151">
    <property type="term" value="F:molybdenum ion binding"/>
    <property type="evidence" value="ECO:0007669"/>
    <property type="project" value="TreeGrafter"/>
</dbReference>
<dbReference type="Gene3D" id="3.40.228.10">
    <property type="entry name" value="Dimethylsulfoxide Reductase, domain 2"/>
    <property type="match status" value="1"/>
</dbReference>
<evidence type="ECO:0000256" key="4">
    <source>
        <dbReference type="ARBA" id="ARBA00010312"/>
    </source>
</evidence>
<keyword evidence="8" id="KW-0732">Signal</keyword>
<dbReference type="RefSeq" id="WP_114470965.1">
    <property type="nucleotide sequence ID" value="NZ_QPJK01000009.1"/>
</dbReference>
<evidence type="ECO:0000256" key="8">
    <source>
        <dbReference type="ARBA" id="ARBA00022729"/>
    </source>
</evidence>
<keyword evidence="11" id="KW-0411">Iron-sulfur</keyword>
<dbReference type="Gene3D" id="3.40.50.740">
    <property type="match status" value="1"/>
</dbReference>
<evidence type="ECO:0000256" key="6">
    <source>
        <dbReference type="ARBA" id="ARBA00022505"/>
    </source>
</evidence>
<dbReference type="OrthoDB" id="9810782at2"/>
<evidence type="ECO:0000256" key="10">
    <source>
        <dbReference type="ARBA" id="ARBA00023004"/>
    </source>
</evidence>
<dbReference type="GO" id="GO:0043546">
    <property type="term" value="F:molybdopterin cofactor binding"/>
    <property type="evidence" value="ECO:0007669"/>
    <property type="project" value="InterPro"/>
</dbReference>
<evidence type="ECO:0000256" key="2">
    <source>
        <dbReference type="ARBA" id="ARBA00001966"/>
    </source>
</evidence>
<sequence>MLLTRKSSATHPVHMSSGLVAQLARGLAHAVPTVDRRAFLRRSGLGVGAGIAASQLTLVKKVEAAADAPATGKGKVEVKRTVCGHCSVGCAVDAVVENGVWVRQEPVFDSPINLGAHCAKGAALREHGHGEFRLKYPMKLVNGKYERIGWDQALSEISAKMLELKKASGPDSIFIVGSSKHNNEQAYLLRKWLSFWGSNNTDHQARICHSTTVAGVANTWGYGAMTNSYNDMQNAKAALYIGSNAAEAHPVSMLHLLHAKETGCKVIVVDPRFTRTAAKADEYVRIRSGTDIAFLFGVLYQVFKNGWEDKKYLEDRVYGMDQVREEVLAKWTPDKVQEVCGVDEATTLKVARIMAENRPSTLVWCMGQTQHTIGNAMVRASCILQLALGNIGKSGGGANIFRGHDNVQGATDVGPNPDSLPGYYGLAEGAFKHFAATWGVDFEWMKQQYAPGMMTKPGMTVSRWIDGVLEKNELIDQDSNLRGLFFWGHAPNSQTRGLEMKTALDKLDLLVVIDPFPSATAAMAAMPGKPGELNPNRATYLLPATTQFETSGSCTASNRSLQWREKVIEPLWESRSDHMIMYQLAEKLGFGKELVKNYKMQKVKGLDEPVPEDILREINKCVWTIGYTGQSPERLKAHMRNMNVFDVKTLRAKGGIDKETGYVLDGDFFGLPWPCWGTPEMKHPGTANLYDTSQHVMDGGGNFRANFGVERAGVSLLAADGSYSKGADLTTGYPEFDHLLLKKLGWWSELSEAEQKAAEGKNWKTDPTGAIIRVTMKNHGCHPFGNAKARAVVWNFPDPIPQHREPLYSTRADLVAKYPTHDDKKAFWRLPTLYKTVQDQNKDIGKTFPLVMTSGRLVEYEGGGEETRSNPWLAELQQEMFVEINPRAANDRGIRNGDQVWVKTPPMAALPDFKGLKVRALVTERVDAGTVFLPFHFSGRWGGMDLAKYYPEGAMPIVRGEAINTATTYGYDSVTMMQETKTTVCQIEKAA</sequence>
<proteinExistence type="inferred from homology"/>
<dbReference type="GO" id="GO:0030313">
    <property type="term" value="C:cell envelope"/>
    <property type="evidence" value="ECO:0007669"/>
    <property type="project" value="UniProtKB-SubCell"/>
</dbReference>
<evidence type="ECO:0000256" key="7">
    <source>
        <dbReference type="ARBA" id="ARBA00022723"/>
    </source>
</evidence>
<dbReference type="InterPro" id="IPR009010">
    <property type="entry name" value="Asp_de-COase-like_dom_sf"/>
</dbReference>
<keyword evidence="14" id="KW-1185">Reference proteome</keyword>
<evidence type="ECO:0000256" key="3">
    <source>
        <dbReference type="ARBA" id="ARBA00004196"/>
    </source>
</evidence>
<evidence type="ECO:0000256" key="5">
    <source>
        <dbReference type="ARBA" id="ARBA00022485"/>
    </source>
</evidence>
<dbReference type="PIRSF" id="PIRSF036643">
    <property type="entry name" value="FDH_alpha"/>
    <property type="match status" value="1"/>
</dbReference>
<keyword evidence="5" id="KW-0004">4Fe-4S</keyword>
<evidence type="ECO:0000256" key="11">
    <source>
        <dbReference type="ARBA" id="ARBA00023014"/>
    </source>
</evidence>
<feature type="domain" description="4Fe-4S Mo/W bis-MGD-type" evidence="12">
    <location>
        <begin position="76"/>
        <end position="132"/>
    </location>
</feature>
<keyword evidence="6" id="KW-0500">Molybdenum</keyword>
<evidence type="ECO:0000256" key="1">
    <source>
        <dbReference type="ARBA" id="ARBA00001942"/>
    </source>
</evidence>
<keyword evidence="10" id="KW-0408">Iron</keyword>
<keyword evidence="7" id="KW-0479">Metal-binding</keyword>
<dbReference type="Pfam" id="PF01568">
    <property type="entry name" value="Molydop_binding"/>
    <property type="match status" value="1"/>
</dbReference>
<dbReference type="FunFam" id="2.40.40.20:FF:000013">
    <property type="entry name" value="Dimethyl sulfoxide reductase subunit A"/>
    <property type="match status" value="1"/>
</dbReference>
<evidence type="ECO:0000259" key="12">
    <source>
        <dbReference type="PROSITE" id="PS51669"/>
    </source>
</evidence>
<dbReference type="PROSITE" id="PS51318">
    <property type="entry name" value="TAT"/>
    <property type="match status" value="1"/>
</dbReference>
<evidence type="ECO:0000313" key="13">
    <source>
        <dbReference type="EMBL" id="RCW67454.1"/>
    </source>
</evidence>
<keyword evidence="9" id="KW-0560">Oxidoreductase</keyword>
<dbReference type="SMART" id="SM00926">
    <property type="entry name" value="Molybdop_Fe4S4"/>
    <property type="match status" value="1"/>
</dbReference>
<reference evidence="13 14" key="1">
    <citation type="submission" date="2018-07" db="EMBL/GenBank/DDBJ databases">
        <title>Genomic Encyclopedia of Type Strains, Phase IV (KMG-IV): sequencing the most valuable type-strain genomes for metagenomic binning, comparative biology and taxonomic classification.</title>
        <authorList>
            <person name="Goeker M."/>
        </authorList>
    </citation>
    <scope>NUCLEOTIDE SEQUENCE [LARGE SCALE GENOMIC DNA]</scope>
    <source>
        <strain evidence="13 14">DSM 21634</strain>
    </source>
</reference>
<dbReference type="Gene3D" id="2.40.40.20">
    <property type="match status" value="1"/>
</dbReference>